<dbReference type="AlphaFoldDB" id="C0DRY1"/>
<protein>
    <submittedName>
        <fullName evidence="1">Uncharacterized protein</fullName>
    </submittedName>
</protein>
<evidence type="ECO:0000313" key="2">
    <source>
        <dbReference type="Proteomes" id="UP000005837"/>
    </source>
</evidence>
<accession>C0DRY1</accession>
<proteinExistence type="predicted"/>
<name>C0DRY1_EIKCO</name>
<dbReference type="HOGENOM" id="CLU_2934071_0_0_4"/>
<sequence>MIRRWLALWLAYYLQLAAWFHSYLEQLYNGSGHIVRIIIHHFVYFLNFRKDLFYLNGLIE</sequence>
<evidence type="ECO:0000313" key="1">
    <source>
        <dbReference type="EMBL" id="EEG25099.1"/>
    </source>
</evidence>
<dbReference type="EMBL" id="ACEA01000003">
    <property type="protein sequence ID" value="EEG25099.1"/>
    <property type="molecule type" value="Genomic_DNA"/>
</dbReference>
<gene>
    <name evidence="1" type="ORF">EIKCOROL_00097</name>
</gene>
<organism evidence="1 2">
    <name type="scientific">Eikenella corrodens ATCC 23834</name>
    <dbReference type="NCBI Taxonomy" id="546274"/>
    <lineage>
        <taxon>Bacteria</taxon>
        <taxon>Pseudomonadati</taxon>
        <taxon>Pseudomonadota</taxon>
        <taxon>Betaproteobacteria</taxon>
        <taxon>Neisseriales</taxon>
        <taxon>Neisseriaceae</taxon>
        <taxon>Eikenella</taxon>
    </lineage>
</organism>
<reference evidence="1 2" key="1">
    <citation type="submission" date="2009-01" db="EMBL/GenBank/DDBJ databases">
        <authorList>
            <person name="Fulton L."/>
            <person name="Clifton S."/>
            <person name="Chinwalla A.T."/>
            <person name="Mitreva M."/>
            <person name="Sodergren E."/>
            <person name="Weinstock G."/>
            <person name="Clifton S."/>
            <person name="Dooling D.J."/>
            <person name="Fulton B."/>
            <person name="Minx P."/>
            <person name="Pepin K.H."/>
            <person name="Johnson M."/>
            <person name="Bhonagiri V."/>
            <person name="Nash W.E."/>
            <person name="Mardis E.R."/>
            <person name="Wilson R.K."/>
        </authorList>
    </citation>
    <scope>NUCLEOTIDE SEQUENCE [LARGE SCALE GENOMIC DNA]</scope>
    <source>
        <strain evidence="1 2">ATCC 23834</strain>
    </source>
</reference>
<dbReference type="Proteomes" id="UP000005837">
    <property type="component" value="Unassembled WGS sequence"/>
</dbReference>
<comment type="caution">
    <text evidence="1">The sequence shown here is derived from an EMBL/GenBank/DDBJ whole genome shotgun (WGS) entry which is preliminary data.</text>
</comment>